<dbReference type="AlphaFoldDB" id="A0A9X9WWD5"/>
<feature type="transmembrane region" description="Helical" evidence="3">
    <location>
        <begin position="43"/>
        <end position="62"/>
    </location>
</feature>
<dbReference type="InterPro" id="IPR011766">
    <property type="entry name" value="TPP_enzyme_TPP-bd"/>
</dbReference>
<evidence type="ECO:0000256" key="2">
    <source>
        <dbReference type="ARBA" id="ARBA00023239"/>
    </source>
</evidence>
<keyword evidence="3" id="KW-1133">Transmembrane helix</keyword>
<evidence type="ECO:0000256" key="1">
    <source>
        <dbReference type="ARBA" id="ARBA00022793"/>
    </source>
</evidence>
<dbReference type="EMBL" id="JAAEDM010000019">
    <property type="protein sequence ID" value="MBR0671464.1"/>
    <property type="molecule type" value="Genomic_DNA"/>
</dbReference>
<comment type="caution">
    <text evidence="5">The sequence shown here is derived from an EMBL/GenBank/DDBJ whole genome shotgun (WGS) entry which is preliminary data.</text>
</comment>
<name>A0A9X9WWD5_9PROT</name>
<protein>
    <submittedName>
        <fullName evidence="5">Aldehyde dehydrogenase</fullName>
    </submittedName>
</protein>
<reference evidence="5" key="2">
    <citation type="journal article" date="2021" name="Syst. Appl. Microbiol.">
        <title>Roseomonas hellenica sp. nov., isolated from roots of wild-growing Alkanna tinctoria.</title>
        <authorList>
            <person name="Rat A."/>
            <person name="Naranjo H.D."/>
            <person name="Lebbe L."/>
            <person name="Cnockaert M."/>
            <person name="Krigas N."/>
            <person name="Grigoriadou K."/>
            <person name="Maloupa E."/>
            <person name="Willems A."/>
        </authorList>
    </citation>
    <scope>NUCLEOTIDE SEQUENCE</scope>
    <source>
        <strain evidence="5">LMG 31231</strain>
    </source>
</reference>
<evidence type="ECO:0000259" key="4">
    <source>
        <dbReference type="Pfam" id="PF02775"/>
    </source>
</evidence>
<dbReference type="GO" id="GO:0044281">
    <property type="term" value="P:small molecule metabolic process"/>
    <property type="evidence" value="ECO:0007669"/>
    <property type="project" value="UniProtKB-ARBA"/>
</dbReference>
<dbReference type="InterPro" id="IPR029061">
    <property type="entry name" value="THDP-binding"/>
</dbReference>
<accession>A0A9X9WWD5</accession>
<reference evidence="5" key="1">
    <citation type="submission" date="2020-01" db="EMBL/GenBank/DDBJ databases">
        <authorList>
            <person name="Rat A."/>
        </authorList>
    </citation>
    <scope>NUCLEOTIDE SEQUENCE</scope>
    <source>
        <strain evidence="5">LMG 31231</strain>
    </source>
</reference>
<dbReference type="InterPro" id="IPR051818">
    <property type="entry name" value="TPP_dependent_decarboxylase"/>
</dbReference>
<evidence type="ECO:0000256" key="3">
    <source>
        <dbReference type="SAM" id="Phobius"/>
    </source>
</evidence>
<evidence type="ECO:0000313" key="6">
    <source>
        <dbReference type="Proteomes" id="UP001138751"/>
    </source>
</evidence>
<dbReference type="GO" id="GO:0030976">
    <property type="term" value="F:thiamine pyrophosphate binding"/>
    <property type="evidence" value="ECO:0007669"/>
    <property type="project" value="InterPro"/>
</dbReference>
<dbReference type="Pfam" id="PF02775">
    <property type="entry name" value="TPP_enzyme_C"/>
    <property type="match status" value="1"/>
</dbReference>
<keyword evidence="6" id="KW-1185">Reference proteome</keyword>
<dbReference type="PANTHER" id="PTHR42818">
    <property type="entry name" value="SULFOPYRUVATE DECARBOXYLASE SUBUNIT ALPHA"/>
    <property type="match status" value="1"/>
</dbReference>
<dbReference type="PANTHER" id="PTHR42818:SF1">
    <property type="entry name" value="SULFOPYRUVATE DECARBOXYLASE"/>
    <property type="match status" value="1"/>
</dbReference>
<proteinExistence type="predicted"/>
<evidence type="ECO:0000313" key="5">
    <source>
        <dbReference type="EMBL" id="MBR0671464.1"/>
    </source>
</evidence>
<feature type="domain" description="Thiamine pyrophosphate enzyme TPP-binding" evidence="4">
    <location>
        <begin position="43"/>
        <end position="163"/>
    </location>
</feature>
<sequence>MTMLDRRDVVARLLRDRGEALVVTGLGAATYDVAAAGDDARNFYLWGAMGGAALVGLGLAIAQPDRPVVVVTGDGEALMGLGAFATIALQAPANLTVVVLDNGLYGETGGQRSHTSGGTDLAAVARGCGIAEAWRITDQAGVETLAAGLASPGAGPRVAVIEVDPAEAPRVLPSRDGGYIRARMQVALGLAA</sequence>
<dbReference type="Proteomes" id="UP001138751">
    <property type="component" value="Unassembled WGS sequence"/>
</dbReference>
<keyword evidence="3" id="KW-0812">Transmembrane</keyword>
<dbReference type="GO" id="GO:0016831">
    <property type="term" value="F:carboxy-lyase activity"/>
    <property type="evidence" value="ECO:0007669"/>
    <property type="project" value="UniProtKB-KW"/>
</dbReference>
<keyword evidence="3" id="KW-0472">Membrane</keyword>
<keyword evidence="2" id="KW-0456">Lyase</keyword>
<organism evidence="5 6">
    <name type="scientific">Neoroseomonas soli</name>
    <dbReference type="NCBI Taxonomy" id="1081025"/>
    <lineage>
        <taxon>Bacteria</taxon>
        <taxon>Pseudomonadati</taxon>
        <taxon>Pseudomonadota</taxon>
        <taxon>Alphaproteobacteria</taxon>
        <taxon>Acetobacterales</taxon>
        <taxon>Acetobacteraceae</taxon>
        <taxon>Neoroseomonas</taxon>
    </lineage>
</organism>
<dbReference type="SUPFAM" id="SSF52518">
    <property type="entry name" value="Thiamin diphosphate-binding fold (THDP-binding)"/>
    <property type="match status" value="1"/>
</dbReference>
<gene>
    <name evidence="5" type="ORF">GXW76_09800</name>
</gene>
<dbReference type="Gene3D" id="3.40.50.970">
    <property type="match status" value="1"/>
</dbReference>
<keyword evidence="1" id="KW-0210">Decarboxylase</keyword>